<keyword evidence="2" id="KW-0328">Glycosyltransferase</keyword>
<dbReference type="InterPro" id="IPR029044">
    <property type="entry name" value="Nucleotide-diphossugar_trans"/>
</dbReference>
<dbReference type="Pfam" id="PF00535">
    <property type="entry name" value="Glycos_transf_2"/>
    <property type="match status" value="1"/>
</dbReference>
<gene>
    <name evidence="2" type="ORF">ABS765_12110</name>
</gene>
<keyword evidence="3" id="KW-1185">Reference proteome</keyword>
<dbReference type="EC" id="2.4.-.-" evidence="2"/>
<dbReference type="RefSeq" id="WP_408090882.1">
    <property type="nucleotide sequence ID" value="NZ_JBELPY010000007.1"/>
</dbReference>
<dbReference type="InterPro" id="IPR050834">
    <property type="entry name" value="Glycosyltransf_2"/>
</dbReference>
<dbReference type="Proteomes" id="UP001629058">
    <property type="component" value="Unassembled WGS sequence"/>
</dbReference>
<sequence>MADSPLVSILCLCYNQEKFIRESLESIKAQTYKNFEIIICDDFSKDHSVEVIKSWISENEDLKIKFVEHIKNEGITKTINELFKLSQGKYLQILALDDLLEKNKLERHVAILEDSSDEYAMVFSDAHLMNDESKRYQNKFIARHLSYLSLQSQNFYEMLLVKNFIPAMSVLLKRKNIVAENGWDENLPFEDYDMWLRLSKNHSFLFDDVITCSYRLHGNNSHRNKSLINHKAFFDILIKHKENEGVRNKVFVHLEGMYREKTLKDEHKIFYNYYPMQSFSERFIKNNYHPKIYRVAIEVQKFLNYFRIFINGIFSKQ</sequence>
<organism evidence="2 3">
    <name type="scientific">Chryseobacterium terrae</name>
    <dbReference type="NCBI Taxonomy" id="3163299"/>
    <lineage>
        <taxon>Bacteria</taxon>
        <taxon>Pseudomonadati</taxon>
        <taxon>Bacteroidota</taxon>
        <taxon>Flavobacteriia</taxon>
        <taxon>Flavobacteriales</taxon>
        <taxon>Weeksellaceae</taxon>
        <taxon>Chryseobacterium group</taxon>
        <taxon>Chryseobacterium</taxon>
    </lineage>
</organism>
<dbReference type="EMBL" id="JBELPY010000007">
    <property type="protein sequence ID" value="MFL9834774.1"/>
    <property type="molecule type" value="Genomic_DNA"/>
</dbReference>
<dbReference type="PANTHER" id="PTHR43685:SF11">
    <property type="entry name" value="GLYCOSYLTRANSFERASE TAGX-RELATED"/>
    <property type="match status" value="1"/>
</dbReference>
<accession>A0ABW8Y3U4</accession>
<evidence type="ECO:0000313" key="2">
    <source>
        <dbReference type="EMBL" id="MFL9834774.1"/>
    </source>
</evidence>
<protein>
    <submittedName>
        <fullName evidence="2">Glycosyltransferase</fullName>
        <ecNumber evidence="2">2.4.-.-</ecNumber>
    </submittedName>
</protein>
<comment type="caution">
    <text evidence="2">The sequence shown here is derived from an EMBL/GenBank/DDBJ whole genome shotgun (WGS) entry which is preliminary data.</text>
</comment>
<dbReference type="InterPro" id="IPR001173">
    <property type="entry name" value="Glyco_trans_2-like"/>
</dbReference>
<dbReference type="PANTHER" id="PTHR43685">
    <property type="entry name" value="GLYCOSYLTRANSFERASE"/>
    <property type="match status" value="1"/>
</dbReference>
<dbReference type="SUPFAM" id="SSF53448">
    <property type="entry name" value="Nucleotide-diphospho-sugar transferases"/>
    <property type="match status" value="1"/>
</dbReference>
<evidence type="ECO:0000259" key="1">
    <source>
        <dbReference type="Pfam" id="PF00535"/>
    </source>
</evidence>
<name>A0ABW8Y3U4_9FLAO</name>
<evidence type="ECO:0000313" key="3">
    <source>
        <dbReference type="Proteomes" id="UP001629058"/>
    </source>
</evidence>
<reference evidence="2 3" key="1">
    <citation type="submission" date="2024-06" db="EMBL/GenBank/DDBJ databases">
        <authorList>
            <person name="Kaempfer P."/>
            <person name="Viver T."/>
        </authorList>
    </citation>
    <scope>NUCLEOTIDE SEQUENCE [LARGE SCALE GENOMIC DNA]</scope>
    <source>
        <strain evidence="2 3">ST-37</strain>
    </source>
</reference>
<dbReference type="Gene3D" id="3.90.550.10">
    <property type="entry name" value="Spore Coat Polysaccharide Biosynthesis Protein SpsA, Chain A"/>
    <property type="match status" value="1"/>
</dbReference>
<proteinExistence type="predicted"/>
<feature type="domain" description="Glycosyltransferase 2-like" evidence="1">
    <location>
        <begin position="8"/>
        <end position="174"/>
    </location>
</feature>
<dbReference type="GO" id="GO:0016757">
    <property type="term" value="F:glycosyltransferase activity"/>
    <property type="evidence" value="ECO:0007669"/>
    <property type="project" value="UniProtKB-KW"/>
</dbReference>
<keyword evidence="2" id="KW-0808">Transferase</keyword>